<dbReference type="Proteomes" id="UP000196587">
    <property type="component" value="Unassembled WGS sequence"/>
</dbReference>
<dbReference type="AlphaFoldDB" id="A0A1Y4JTB0"/>
<dbReference type="RefSeq" id="WP_087413048.1">
    <property type="nucleotide sequence ID" value="NZ_NFKE01000008.1"/>
</dbReference>
<reference evidence="2" key="1">
    <citation type="submission" date="2017-04" db="EMBL/GenBank/DDBJ databases">
        <title>Function of individual gut microbiota members based on whole genome sequencing of pure cultures obtained from chicken caecum.</title>
        <authorList>
            <person name="Medvecky M."/>
            <person name="Cejkova D."/>
            <person name="Polansky O."/>
            <person name="Karasova D."/>
            <person name="Kubasova T."/>
            <person name="Cizek A."/>
            <person name="Rychlik I."/>
        </authorList>
    </citation>
    <scope>NUCLEOTIDE SEQUENCE [LARGE SCALE GENOMIC DNA]</scope>
    <source>
        <strain evidence="2">An189</strain>
    </source>
</reference>
<gene>
    <name evidence="1" type="ORF">B5F24_12010</name>
</gene>
<evidence type="ECO:0000313" key="1">
    <source>
        <dbReference type="EMBL" id="OUP33331.1"/>
    </source>
</evidence>
<comment type="caution">
    <text evidence="1">The sequence shown here is derived from an EMBL/GenBank/DDBJ whole genome shotgun (WGS) entry which is preliminary data.</text>
</comment>
<protein>
    <submittedName>
        <fullName evidence="1">Pseudaminic acid biosynthesis protein PseG</fullName>
    </submittedName>
</protein>
<name>A0A1Y4JTB0_9BACE</name>
<dbReference type="Gene3D" id="3.40.50.11190">
    <property type="match status" value="1"/>
</dbReference>
<accession>A0A1Y4JTB0</accession>
<organism evidence="1 2">
    <name type="scientific">Bacteroides clarus</name>
    <dbReference type="NCBI Taxonomy" id="626929"/>
    <lineage>
        <taxon>Bacteria</taxon>
        <taxon>Pseudomonadati</taxon>
        <taxon>Bacteroidota</taxon>
        <taxon>Bacteroidia</taxon>
        <taxon>Bacteroidales</taxon>
        <taxon>Bacteroidaceae</taxon>
        <taxon>Bacteroides</taxon>
    </lineage>
</organism>
<dbReference type="EMBL" id="NFKE01000008">
    <property type="protein sequence ID" value="OUP33331.1"/>
    <property type="molecule type" value="Genomic_DNA"/>
</dbReference>
<dbReference type="Gene3D" id="3.40.50.2000">
    <property type="entry name" value="Glycogen Phosphorylase B"/>
    <property type="match status" value="1"/>
</dbReference>
<proteinExistence type="predicted"/>
<sequence length="318" mass="36635">MKKRVVLRADASKSIGYGHFTRTLALANILREHFICFFATYKPSTYQLNEITNVCSYLPLEGNDILQYNSAFLSSLNTDDIVVLDNYFFDTNFQKTIKLKGCKLVCIDDIHTRHFYCDVLFCPDPCSIDSYSLETFTRFYGGLEWAFLRKPFLENRYTRPACNEIKNIILGIGGADPYNLTDRLINLLLDKSLNVMVLAGDTVHISKKHYKYIDRYIKASAQEIVQLFNKADLGIFSASTICNEALAVELPIAAGYYVDNQIEFYNYLKREHFIYPLGNFLSGDLSFCLDDITNFYYKKLDINYESQAVKVKDIFLNL</sequence>
<evidence type="ECO:0000313" key="2">
    <source>
        <dbReference type="Proteomes" id="UP000196587"/>
    </source>
</evidence>